<dbReference type="GO" id="GO:0015940">
    <property type="term" value="P:pantothenate biosynthetic process"/>
    <property type="evidence" value="ECO:0007669"/>
    <property type="project" value="UniProtKB-UniPathway"/>
</dbReference>
<sequence length="327" mass="33891">MNGAKRIAIVGAGAIGGHFAARLALAGHQVSMLARGATLRALAQHGLRYASPEQGERAIDVNASGECAALGEQDLVVIALKSHALPELAASLAPLMGARTVVLPVGNGLPWWYFLVSDQPLEGLRLTSVDPAGVIERAIDIERVLGGSVMASCSSPAPGCVVHHSGGKVVLGEPGGGMSERAAHWAQVLAAAGLGATASHDIRRDLWLKLLGNVCANPLSVLTQASTDRIVDDPLTHAVFADLMRECVTLGRRAGLAVDIDVAARLAQTRALGAIKTSMLQDLEAGRRLELDAILGAPLECAARVGFDAPLMRAVHALARLRAAQTG</sequence>
<evidence type="ECO:0000256" key="2">
    <source>
        <dbReference type="ARBA" id="ARBA00007870"/>
    </source>
</evidence>
<dbReference type="GO" id="GO:0005737">
    <property type="term" value="C:cytoplasm"/>
    <property type="evidence" value="ECO:0007669"/>
    <property type="project" value="TreeGrafter"/>
</dbReference>
<feature type="domain" description="Ketopantoate reductase C-terminal" evidence="12">
    <location>
        <begin position="201"/>
        <end position="321"/>
    </location>
</feature>
<protein>
    <recommendedName>
        <fullName evidence="4 10">2-dehydropantoate 2-reductase</fullName>
        <ecNumber evidence="3 10">1.1.1.169</ecNumber>
    </recommendedName>
    <alternativeName>
        <fullName evidence="8 10">Ketopantoate reductase</fullName>
    </alternativeName>
</protein>
<dbReference type="NCBIfam" id="NF005089">
    <property type="entry name" value="PRK06522.1-4"/>
    <property type="match status" value="1"/>
</dbReference>
<dbReference type="Pfam" id="PF02558">
    <property type="entry name" value="ApbA"/>
    <property type="match status" value="1"/>
</dbReference>
<dbReference type="Proteomes" id="UP000433577">
    <property type="component" value="Chromosome 3"/>
</dbReference>
<dbReference type="InterPro" id="IPR003710">
    <property type="entry name" value="ApbA"/>
</dbReference>
<evidence type="ECO:0000256" key="9">
    <source>
        <dbReference type="ARBA" id="ARBA00048793"/>
    </source>
</evidence>
<dbReference type="InterPro" id="IPR013752">
    <property type="entry name" value="KPA_reductase"/>
</dbReference>
<evidence type="ECO:0000256" key="10">
    <source>
        <dbReference type="RuleBase" id="RU362068"/>
    </source>
</evidence>
<dbReference type="EC" id="1.1.1.169" evidence="3 10"/>
<dbReference type="SUPFAM" id="SSF51735">
    <property type="entry name" value="NAD(P)-binding Rossmann-fold domains"/>
    <property type="match status" value="1"/>
</dbReference>
<dbReference type="InterPro" id="IPR051402">
    <property type="entry name" value="KPR-Related"/>
</dbReference>
<dbReference type="SUPFAM" id="SSF48179">
    <property type="entry name" value="6-phosphogluconate dehydrogenase C-terminal domain-like"/>
    <property type="match status" value="1"/>
</dbReference>
<evidence type="ECO:0000256" key="5">
    <source>
        <dbReference type="ARBA" id="ARBA00022655"/>
    </source>
</evidence>
<dbReference type="Pfam" id="PF08546">
    <property type="entry name" value="ApbA_C"/>
    <property type="match status" value="1"/>
</dbReference>
<evidence type="ECO:0000259" key="12">
    <source>
        <dbReference type="Pfam" id="PF08546"/>
    </source>
</evidence>
<keyword evidence="14" id="KW-1185">Reference proteome</keyword>
<comment type="catalytic activity">
    <reaction evidence="9 10">
        <text>(R)-pantoate + NADP(+) = 2-dehydropantoate + NADPH + H(+)</text>
        <dbReference type="Rhea" id="RHEA:16233"/>
        <dbReference type="ChEBI" id="CHEBI:11561"/>
        <dbReference type="ChEBI" id="CHEBI:15378"/>
        <dbReference type="ChEBI" id="CHEBI:15980"/>
        <dbReference type="ChEBI" id="CHEBI:57783"/>
        <dbReference type="ChEBI" id="CHEBI:58349"/>
        <dbReference type="EC" id="1.1.1.169"/>
    </reaction>
</comment>
<dbReference type="NCBIfam" id="TIGR00745">
    <property type="entry name" value="apbA_panE"/>
    <property type="match status" value="1"/>
</dbReference>
<dbReference type="RefSeq" id="WP_158955049.1">
    <property type="nucleotide sequence ID" value="NZ_CP046915.1"/>
</dbReference>
<gene>
    <name evidence="13" type="ORF">FAZ98_24900</name>
</gene>
<name>A0A7Z2JIB8_9BURK</name>
<dbReference type="Gene3D" id="1.10.1040.10">
    <property type="entry name" value="N-(1-d-carboxylethyl)-l-norvaline Dehydrogenase, domain 2"/>
    <property type="match status" value="1"/>
</dbReference>
<evidence type="ECO:0000256" key="4">
    <source>
        <dbReference type="ARBA" id="ARBA00019465"/>
    </source>
</evidence>
<dbReference type="AlphaFoldDB" id="A0A7Z2JIB8"/>
<evidence type="ECO:0000259" key="11">
    <source>
        <dbReference type="Pfam" id="PF02558"/>
    </source>
</evidence>
<evidence type="ECO:0000256" key="3">
    <source>
        <dbReference type="ARBA" id="ARBA00013014"/>
    </source>
</evidence>
<proteinExistence type="inferred from homology"/>
<organism evidence="13 14">
    <name type="scientific">Paraburkholderia acidisoli</name>
    <dbReference type="NCBI Taxonomy" id="2571748"/>
    <lineage>
        <taxon>Bacteria</taxon>
        <taxon>Pseudomonadati</taxon>
        <taxon>Pseudomonadota</taxon>
        <taxon>Betaproteobacteria</taxon>
        <taxon>Burkholderiales</taxon>
        <taxon>Burkholderiaceae</taxon>
        <taxon>Paraburkholderia</taxon>
    </lineage>
</organism>
<dbReference type="InterPro" id="IPR013328">
    <property type="entry name" value="6PGD_dom2"/>
</dbReference>
<dbReference type="InterPro" id="IPR036291">
    <property type="entry name" value="NAD(P)-bd_dom_sf"/>
</dbReference>
<evidence type="ECO:0000313" key="14">
    <source>
        <dbReference type="Proteomes" id="UP000433577"/>
    </source>
</evidence>
<keyword evidence="5 10" id="KW-0566">Pantothenate biosynthesis</keyword>
<dbReference type="PANTHER" id="PTHR21708">
    <property type="entry name" value="PROBABLE 2-DEHYDROPANTOATE 2-REDUCTASE"/>
    <property type="match status" value="1"/>
</dbReference>
<evidence type="ECO:0000256" key="1">
    <source>
        <dbReference type="ARBA" id="ARBA00004994"/>
    </source>
</evidence>
<dbReference type="InterPro" id="IPR013332">
    <property type="entry name" value="KPR_N"/>
</dbReference>
<evidence type="ECO:0000256" key="6">
    <source>
        <dbReference type="ARBA" id="ARBA00022857"/>
    </source>
</evidence>
<comment type="similarity">
    <text evidence="2 10">Belongs to the ketopantoate reductase family.</text>
</comment>
<feature type="domain" description="Ketopantoate reductase N-terminal" evidence="11">
    <location>
        <begin position="7"/>
        <end position="174"/>
    </location>
</feature>
<dbReference type="InterPro" id="IPR008927">
    <property type="entry name" value="6-PGluconate_DH-like_C_sf"/>
</dbReference>
<dbReference type="FunFam" id="1.10.1040.10:FF:000017">
    <property type="entry name" value="2-dehydropantoate 2-reductase"/>
    <property type="match status" value="1"/>
</dbReference>
<accession>A0A7Z2JIB8</accession>
<keyword evidence="7 10" id="KW-0560">Oxidoreductase</keyword>
<evidence type="ECO:0000256" key="8">
    <source>
        <dbReference type="ARBA" id="ARBA00032024"/>
    </source>
</evidence>
<evidence type="ECO:0000313" key="13">
    <source>
        <dbReference type="EMBL" id="QGZ65033.1"/>
    </source>
</evidence>
<dbReference type="PANTHER" id="PTHR21708:SF45">
    <property type="entry name" value="2-DEHYDROPANTOATE 2-REDUCTASE"/>
    <property type="match status" value="1"/>
</dbReference>
<evidence type="ECO:0000256" key="7">
    <source>
        <dbReference type="ARBA" id="ARBA00023002"/>
    </source>
</evidence>
<dbReference type="Gene3D" id="3.40.50.720">
    <property type="entry name" value="NAD(P)-binding Rossmann-like Domain"/>
    <property type="match status" value="1"/>
</dbReference>
<dbReference type="KEGG" id="pacs:FAZ98_24900"/>
<dbReference type="UniPathway" id="UPA00028">
    <property type="reaction ID" value="UER00004"/>
</dbReference>
<dbReference type="GO" id="GO:0008677">
    <property type="term" value="F:2-dehydropantoate 2-reductase activity"/>
    <property type="evidence" value="ECO:0007669"/>
    <property type="project" value="UniProtKB-EC"/>
</dbReference>
<comment type="function">
    <text evidence="10">Catalyzes the NADPH-dependent reduction of ketopantoate into pantoic acid.</text>
</comment>
<dbReference type="EMBL" id="CP046915">
    <property type="protein sequence ID" value="QGZ65033.1"/>
    <property type="molecule type" value="Genomic_DNA"/>
</dbReference>
<reference evidence="13 14" key="1">
    <citation type="submission" date="2019-12" db="EMBL/GenBank/DDBJ databases">
        <title>Paraburkholderia acidiphila 7Q-K02 sp. nov and Paraburkholderia acidisoli DHF22 sp. nov., two strains isolated from forest soil.</title>
        <authorList>
            <person name="Gao Z."/>
            <person name="Qiu L."/>
        </authorList>
    </citation>
    <scope>NUCLEOTIDE SEQUENCE [LARGE SCALE GENOMIC DNA]</scope>
    <source>
        <strain evidence="13 14">DHF22</strain>
    </source>
</reference>
<keyword evidence="6 10" id="KW-0521">NADP</keyword>
<comment type="pathway">
    <text evidence="1 10">Cofactor biosynthesis; (R)-pantothenate biosynthesis; (R)-pantoate from 3-methyl-2-oxobutanoate: step 2/2.</text>
</comment>
<dbReference type="OrthoDB" id="9796561at2"/>